<evidence type="ECO:0000313" key="9">
    <source>
        <dbReference type="Proteomes" id="UP000677054"/>
    </source>
</evidence>
<evidence type="ECO:0000256" key="1">
    <source>
        <dbReference type="ARBA" id="ARBA00004167"/>
    </source>
</evidence>
<feature type="transmembrane region" description="Helical" evidence="6">
    <location>
        <begin position="125"/>
        <end position="148"/>
    </location>
</feature>
<dbReference type="InterPro" id="IPR036116">
    <property type="entry name" value="FN3_sf"/>
</dbReference>
<dbReference type="OrthoDB" id="10020351at2759"/>
<dbReference type="InterPro" id="IPR013783">
    <property type="entry name" value="Ig-like_fold"/>
</dbReference>
<organism evidence="8">
    <name type="scientific">Darwinula stevensoni</name>
    <dbReference type="NCBI Taxonomy" id="69355"/>
    <lineage>
        <taxon>Eukaryota</taxon>
        <taxon>Metazoa</taxon>
        <taxon>Ecdysozoa</taxon>
        <taxon>Arthropoda</taxon>
        <taxon>Crustacea</taxon>
        <taxon>Oligostraca</taxon>
        <taxon>Ostracoda</taxon>
        <taxon>Podocopa</taxon>
        <taxon>Podocopida</taxon>
        <taxon>Darwinulocopina</taxon>
        <taxon>Darwinuloidea</taxon>
        <taxon>Darwinulidae</taxon>
        <taxon>Darwinula</taxon>
    </lineage>
</organism>
<dbReference type="Gene3D" id="2.60.40.10">
    <property type="entry name" value="Immunoglobulins"/>
    <property type="match status" value="1"/>
</dbReference>
<evidence type="ECO:0000256" key="3">
    <source>
        <dbReference type="ARBA" id="ARBA00022989"/>
    </source>
</evidence>
<protein>
    <recommendedName>
        <fullName evidence="7">Fibronectin type-III domain-containing protein</fullName>
    </recommendedName>
</protein>
<keyword evidence="3 6" id="KW-1133">Transmembrane helix</keyword>
<dbReference type="Pfam" id="PF00041">
    <property type="entry name" value="fn3"/>
    <property type="match status" value="1"/>
</dbReference>
<accession>A0A7R9AGI2</accession>
<dbReference type="Proteomes" id="UP000677054">
    <property type="component" value="Unassembled WGS sequence"/>
</dbReference>
<name>A0A7R9AGI2_9CRUS</name>
<dbReference type="PROSITE" id="PS50853">
    <property type="entry name" value="FN3"/>
    <property type="match status" value="1"/>
</dbReference>
<dbReference type="SMART" id="SM00060">
    <property type="entry name" value="FN3"/>
    <property type="match status" value="1"/>
</dbReference>
<keyword evidence="2 6" id="KW-0812">Transmembrane</keyword>
<dbReference type="EMBL" id="LR906263">
    <property type="protein sequence ID" value="CAD7253815.1"/>
    <property type="molecule type" value="Genomic_DNA"/>
</dbReference>
<feature type="non-terminal residue" evidence="8">
    <location>
        <position position="1"/>
    </location>
</feature>
<dbReference type="EMBL" id="CAJPEV010006746">
    <property type="protein sequence ID" value="CAG0904351.1"/>
    <property type="molecule type" value="Genomic_DNA"/>
</dbReference>
<comment type="subcellular location">
    <subcellularLocation>
        <location evidence="1">Membrane</location>
        <topology evidence="1">Single-pass membrane protein</topology>
    </subcellularLocation>
</comment>
<dbReference type="InterPro" id="IPR026966">
    <property type="entry name" value="Neurofascin/L1/NrCAM_C"/>
</dbReference>
<keyword evidence="4 6" id="KW-0472">Membrane</keyword>
<reference evidence="8" key="1">
    <citation type="submission" date="2020-11" db="EMBL/GenBank/DDBJ databases">
        <authorList>
            <person name="Tran Van P."/>
        </authorList>
    </citation>
    <scope>NUCLEOTIDE SEQUENCE</scope>
</reference>
<feature type="compositionally biased region" description="Basic and acidic residues" evidence="5">
    <location>
        <begin position="180"/>
        <end position="189"/>
    </location>
</feature>
<evidence type="ECO:0000256" key="2">
    <source>
        <dbReference type="ARBA" id="ARBA00022692"/>
    </source>
</evidence>
<dbReference type="AlphaFoldDB" id="A0A7R9AGI2"/>
<evidence type="ECO:0000256" key="6">
    <source>
        <dbReference type="SAM" id="Phobius"/>
    </source>
</evidence>
<dbReference type="SUPFAM" id="SSF49265">
    <property type="entry name" value="Fibronectin type III"/>
    <property type="match status" value="1"/>
</dbReference>
<feature type="region of interest" description="Disordered" evidence="5">
    <location>
        <begin position="180"/>
        <end position="219"/>
    </location>
</feature>
<dbReference type="InterPro" id="IPR003961">
    <property type="entry name" value="FN3_dom"/>
</dbReference>
<dbReference type="CDD" id="cd00063">
    <property type="entry name" value="FN3"/>
    <property type="match status" value="1"/>
</dbReference>
<dbReference type="Pfam" id="PF13882">
    <property type="entry name" value="Bravo_FIGEY"/>
    <property type="match status" value="1"/>
</dbReference>
<feature type="non-terminal residue" evidence="8">
    <location>
        <position position="219"/>
    </location>
</feature>
<gene>
    <name evidence="8" type="ORF">DSTB1V02_LOCUS13561</name>
</gene>
<keyword evidence="9" id="KW-1185">Reference proteome</keyword>
<evidence type="ECO:0000256" key="4">
    <source>
        <dbReference type="ARBA" id="ARBA00023136"/>
    </source>
</evidence>
<proteinExistence type="predicted"/>
<sequence length="219" mass="24738">YFIEVSTNEDGESQPDPPTFTWEHLASDGGLASIRVYWIPNTDGEPGSHFFIQYRKRGESIYLETEKEYYEDFIDMKGLDPGEVYEIRVVSVDGKSFAFSDPEEVRTWSNDETLYVRAYDNVATAGWFVGMMVAIAFLILILIIVCIIKRNRGGKYDVYHQELVRGKHLDYPEDAGFHEYSRPLEEKGSHGSLSSSAKGPIESDTDSMAEYGEGGETGK</sequence>
<feature type="domain" description="Fibronectin type-III" evidence="7">
    <location>
        <begin position="14"/>
        <end position="110"/>
    </location>
</feature>
<evidence type="ECO:0000259" key="7">
    <source>
        <dbReference type="PROSITE" id="PS50853"/>
    </source>
</evidence>
<evidence type="ECO:0000256" key="5">
    <source>
        <dbReference type="SAM" id="MobiDB-lite"/>
    </source>
</evidence>
<dbReference type="GO" id="GO:0016020">
    <property type="term" value="C:membrane"/>
    <property type="evidence" value="ECO:0007669"/>
    <property type="project" value="UniProtKB-SubCell"/>
</dbReference>
<evidence type="ECO:0000313" key="8">
    <source>
        <dbReference type="EMBL" id="CAD7253815.1"/>
    </source>
</evidence>